<dbReference type="PANTHER" id="PTHR11493">
    <property type="entry name" value="SULFITE REDUCTASE [NADPH] SUBUNIT BETA-RELATED"/>
    <property type="match status" value="1"/>
</dbReference>
<sequence>MGKSVEEIKAESRHLRGHVYEDMFASVDPGVSEESRQIMKFFGLYMQDNRDERKQRKAEGLDLHYSFMVRIALAGGRLTAEQYLAIDALADEIGLGHFRLTSRQAIQMHGIAKPGVHRIISRLHQLGATTLAGCGDVERNVMTCPVPDGGLRDEVAAVADRLARHLKPKTGAYLELFVNGQKVYDMQEDEPLYGDTYLPRKFKTGFAVEGDNCTDIYSDDLGIVAHPDADGRLALFSILVGGGLGHSHGLPNTKAFLAKPLGRVKPEDLTAVVEAVVTTQRDHGNRENRKYARMKYLVEEWGVDAFRAEVERRSGVHLLPAEPIHFGPPQDHLGWHPGENGVGHLGLFIPAGRVQGPVREALHTILSELGPNLRVTAQQNLLLIGLSAEEARRAEQIWTQHGLALAEAMHPVSRISMACVALPTCGLALAEAERVFPAVLKQVDELWAQLGLAEEPLVVRMTGCPNNCVRSEMAEIGVVGASPGKYHIYLGGSPKGTRLAQKIFDRIPFDDLVPTISPLLRWYAEERRAGMAFGDWVADQGIDRLQARIQEVLS</sequence>
<dbReference type="Pfam" id="PF03460">
    <property type="entry name" value="NIR_SIR_ferr"/>
    <property type="match status" value="1"/>
</dbReference>
<dbReference type="Pfam" id="PF01077">
    <property type="entry name" value="NIR_SIR"/>
    <property type="match status" value="2"/>
</dbReference>
<keyword evidence="6" id="KW-0479">Metal-binding</keyword>
<evidence type="ECO:0000256" key="3">
    <source>
        <dbReference type="ARBA" id="ARBA00010429"/>
    </source>
</evidence>
<dbReference type="Gene3D" id="3.90.480.10">
    <property type="entry name" value="Sulfite Reductase Hemoprotein,Domain 2"/>
    <property type="match status" value="1"/>
</dbReference>
<comment type="caution">
    <text evidence="12">The sequence shown here is derived from an EMBL/GenBank/DDBJ whole genome shotgun (WGS) entry which is preliminary data.</text>
</comment>
<gene>
    <name evidence="12" type="ORF">HIJ39_16220</name>
</gene>
<dbReference type="PANTHER" id="PTHR11493:SF47">
    <property type="entry name" value="SULFITE REDUCTASE [NADPH] SUBUNIT BETA"/>
    <property type="match status" value="1"/>
</dbReference>
<dbReference type="InterPro" id="IPR006066">
    <property type="entry name" value="NO2/SO3_Rdtase_FeS/sirohaem_BS"/>
</dbReference>
<dbReference type="GO" id="GO:0020037">
    <property type="term" value="F:heme binding"/>
    <property type="evidence" value="ECO:0007669"/>
    <property type="project" value="InterPro"/>
</dbReference>
<dbReference type="PRINTS" id="PR00397">
    <property type="entry name" value="SIROHAEM"/>
</dbReference>
<keyword evidence="8" id="KW-0408">Iron</keyword>
<keyword evidence="9" id="KW-0411">Iron-sulfur</keyword>
<evidence type="ECO:0000256" key="8">
    <source>
        <dbReference type="ARBA" id="ARBA00023004"/>
    </source>
</evidence>
<dbReference type="InterPro" id="IPR036136">
    <property type="entry name" value="Nit/Sulf_reduc_fer-like_dom_sf"/>
</dbReference>
<evidence type="ECO:0000259" key="10">
    <source>
        <dbReference type="Pfam" id="PF01077"/>
    </source>
</evidence>
<dbReference type="Proteomes" id="UP000533476">
    <property type="component" value="Unassembled WGS sequence"/>
</dbReference>
<evidence type="ECO:0000256" key="5">
    <source>
        <dbReference type="ARBA" id="ARBA00022617"/>
    </source>
</evidence>
<dbReference type="EMBL" id="JABBVZ010000071">
    <property type="protein sequence ID" value="NMP23881.1"/>
    <property type="molecule type" value="Genomic_DNA"/>
</dbReference>
<dbReference type="PROSITE" id="PS00365">
    <property type="entry name" value="NIR_SIR"/>
    <property type="match status" value="1"/>
</dbReference>
<evidence type="ECO:0000256" key="9">
    <source>
        <dbReference type="ARBA" id="ARBA00023014"/>
    </source>
</evidence>
<dbReference type="AlphaFoldDB" id="A0A7Y0Q4D2"/>
<evidence type="ECO:0000256" key="2">
    <source>
        <dbReference type="ARBA" id="ARBA00001966"/>
    </source>
</evidence>
<organism evidence="12 13">
    <name type="scientific">Sulfobacillus harzensis</name>
    <dbReference type="NCBI Taxonomy" id="2729629"/>
    <lineage>
        <taxon>Bacteria</taxon>
        <taxon>Bacillati</taxon>
        <taxon>Bacillota</taxon>
        <taxon>Clostridia</taxon>
        <taxon>Eubacteriales</taxon>
        <taxon>Clostridiales Family XVII. Incertae Sedis</taxon>
        <taxon>Sulfobacillus</taxon>
    </lineage>
</organism>
<dbReference type="GO" id="GO:0016002">
    <property type="term" value="F:sulfite reductase activity"/>
    <property type="evidence" value="ECO:0007669"/>
    <property type="project" value="TreeGrafter"/>
</dbReference>
<name>A0A7Y0Q4D2_9FIRM</name>
<dbReference type="InterPro" id="IPR045854">
    <property type="entry name" value="NO2/SO3_Rdtase_4Fe4S_sf"/>
</dbReference>
<keyword evidence="13" id="KW-1185">Reference proteome</keyword>
<keyword evidence="7" id="KW-0560">Oxidoreductase</keyword>
<evidence type="ECO:0000313" key="13">
    <source>
        <dbReference type="Proteomes" id="UP000533476"/>
    </source>
</evidence>
<feature type="domain" description="Nitrite/sulphite reductase 4Fe-4S" evidence="10">
    <location>
        <begin position="162"/>
        <end position="317"/>
    </location>
</feature>
<reference evidence="12 13" key="1">
    <citation type="submission" date="2020-04" db="EMBL/GenBank/DDBJ databases">
        <authorList>
            <person name="Zhang R."/>
            <person name="Schippers A."/>
        </authorList>
    </citation>
    <scope>NUCLEOTIDE SEQUENCE [LARGE SCALE GENOMIC DNA]</scope>
    <source>
        <strain evidence="12 13">DSM 109850</strain>
    </source>
</reference>
<dbReference type="RefSeq" id="WP_169101533.1">
    <property type="nucleotide sequence ID" value="NZ_JABBVZ010000071.1"/>
</dbReference>
<dbReference type="GO" id="GO:0000103">
    <property type="term" value="P:sulfate assimilation"/>
    <property type="evidence" value="ECO:0007669"/>
    <property type="project" value="TreeGrafter"/>
</dbReference>
<dbReference type="InterPro" id="IPR005117">
    <property type="entry name" value="NiRdtase/SiRdtase_haem-b_fer"/>
</dbReference>
<evidence type="ECO:0000259" key="11">
    <source>
        <dbReference type="Pfam" id="PF03460"/>
    </source>
</evidence>
<dbReference type="InterPro" id="IPR006067">
    <property type="entry name" value="NO2/SO3_Rdtase_4Fe4S_dom"/>
</dbReference>
<evidence type="ECO:0000256" key="7">
    <source>
        <dbReference type="ARBA" id="ARBA00023002"/>
    </source>
</evidence>
<dbReference type="SUPFAM" id="SSF56014">
    <property type="entry name" value="Nitrite and sulphite reductase 4Fe-4S domain-like"/>
    <property type="match status" value="2"/>
</dbReference>
<proteinExistence type="inferred from homology"/>
<dbReference type="NCBIfam" id="NF010029">
    <property type="entry name" value="PRK13504.1"/>
    <property type="match status" value="1"/>
</dbReference>
<evidence type="ECO:0000313" key="12">
    <source>
        <dbReference type="EMBL" id="NMP23881.1"/>
    </source>
</evidence>
<keyword evidence="5" id="KW-0349">Heme</keyword>
<evidence type="ECO:0000256" key="4">
    <source>
        <dbReference type="ARBA" id="ARBA00022485"/>
    </source>
</evidence>
<dbReference type="InterPro" id="IPR045169">
    <property type="entry name" value="NO2/SO3_Rdtase_4Fe4S_prot"/>
</dbReference>
<dbReference type="Gene3D" id="3.30.413.10">
    <property type="entry name" value="Sulfite Reductase Hemoprotein, domain 1"/>
    <property type="match status" value="2"/>
</dbReference>
<dbReference type="SUPFAM" id="SSF55124">
    <property type="entry name" value="Nitrite/Sulfite reductase N-terminal domain-like"/>
    <property type="match status" value="2"/>
</dbReference>
<dbReference type="GO" id="GO:0009337">
    <property type="term" value="C:sulfite reductase complex (NADPH)"/>
    <property type="evidence" value="ECO:0007669"/>
    <property type="project" value="TreeGrafter"/>
</dbReference>
<dbReference type="GO" id="GO:0050311">
    <property type="term" value="F:sulfite reductase (ferredoxin) activity"/>
    <property type="evidence" value="ECO:0007669"/>
    <property type="project" value="TreeGrafter"/>
</dbReference>
<evidence type="ECO:0000256" key="1">
    <source>
        <dbReference type="ARBA" id="ARBA00001929"/>
    </source>
</evidence>
<comment type="similarity">
    <text evidence="3">Belongs to the nitrite and sulfite reductase 4Fe-4S domain family.</text>
</comment>
<feature type="domain" description="Nitrite/Sulfite reductase ferredoxin-like" evidence="11">
    <location>
        <begin position="67"/>
        <end position="125"/>
    </location>
</feature>
<accession>A0A7Y0Q4D2</accession>
<comment type="cofactor">
    <cofactor evidence="2">
        <name>[4Fe-4S] cluster</name>
        <dbReference type="ChEBI" id="CHEBI:49883"/>
    </cofactor>
</comment>
<comment type="cofactor">
    <cofactor evidence="1">
        <name>siroheme</name>
        <dbReference type="ChEBI" id="CHEBI:60052"/>
    </cofactor>
</comment>
<feature type="domain" description="Nitrite/sulphite reductase 4Fe-4S" evidence="10">
    <location>
        <begin position="460"/>
        <end position="552"/>
    </location>
</feature>
<protein>
    <submittedName>
        <fullName evidence="12">NADPH-dependent assimilatory sulfite reductase hemoprotein subunit</fullName>
    </submittedName>
</protein>
<keyword evidence="4" id="KW-0004">4Fe-4S</keyword>
<evidence type="ECO:0000256" key="6">
    <source>
        <dbReference type="ARBA" id="ARBA00022723"/>
    </source>
</evidence>
<dbReference type="GO" id="GO:0051539">
    <property type="term" value="F:4 iron, 4 sulfur cluster binding"/>
    <property type="evidence" value="ECO:0007669"/>
    <property type="project" value="UniProtKB-KW"/>
</dbReference>
<dbReference type="GO" id="GO:0046872">
    <property type="term" value="F:metal ion binding"/>
    <property type="evidence" value="ECO:0007669"/>
    <property type="project" value="UniProtKB-KW"/>
</dbReference>